<dbReference type="Gene3D" id="2.10.90.10">
    <property type="entry name" value="Cystine-knot cytokines"/>
    <property type="match status" value="1"/>
</dbReference>
<dbReference type="InterPro" id="IPR050507">
    <property type="entry name" value="PDGF/VEGF_growth_factor"/>
</dbReference>
<dbReference type="GO" id="GO:0005615">
    <property type="term" value="C:extracellular space"/>
    <property type="evidence" value="ECO:0007669"/>
    <property type="project" value="TreeGrafter"/>
</dbReference>
<dbReference type="InterPro" id="IPR000072">
    <property type="entry name" value="PDGF/VEGF_dom"/>
</dbReference>
<dbReference type="PANTHER" id="PTHR12025">
    <property type="entry name" value="VASCULAR ENDOTHELIAL GROWTH FACTOR"/>
    <property type="match status" value="1"/>
</dbReference>
<sequence>MLLWQAHGSKDLEEQLRSVSSVDELMTVLYPEYWKIFKCQLRRGGWQHNREHSSFDTRSDDSLKFAAAHYNAEILKSKTKVQILLKMRLAPGEGRTQAALAAGQQFEGADAAPPSALVRPISSTVCPQHPARGPQHKKDVDLLEQVQKRAVRTFRGLEHLSYEGGLRELGLLSLEERRLPGVLTAVLTELPGILTVLKGVYEKDEERCFSRSRCGIDTEWRKTQCTPREVCVDVGKEFGATTNTFFKPPCVSIYRCGGCCNSEGLQCMNISTNYISKTLFEITVPLSHGPKPVTVSFANHTSCRCMSKLDVYRQVHSIIRRSLPAAQTQEVRVQIPDLDQHSQVAVCPVTKKSRFNRVNKSIFNFAGVMWQTRPVQKIIFGIIKFADVCHSMILVSLLTLEILWDFSAAFPDTSEGFHICGPNKELDEETCQCVCKGGVRPSSCGPHKELDRTSCQCMCKNKLIPASCGPNKEFDEEKCQCVCRKTCPRHQPLNPAKCVCECIESPNKCFLKGKRFHHQTC</sequence>
<evidence type="ECO:0000256" key="9">
    <source>
        <dbReference type="RuleBase" id="RU003818"/>
    </source>
</evidence>
<name>A0A218VER4_9PASE</name>
<dbReference type="PROSITE" id="PS00249">
    <property type="entry name" value="PDGF_1"/>
    <property type="match status" value="1"/>
</dbReference>
<keyword evidence="6" id="KW-0677">Repeat</keyword>
<organism evidence="11 12">
    <name type="scientific">Lonchura striata</name>
    <name type="common">white-rumped munia</name>
    <dbReference type="NCBI Taxonomy" id="40157"/>
    <lineage>
        <taxon>Eukaryota</taxon>
        <taxon>Metazoa</taxon>
        <taxon>Chordata</taxon>
        <taxon>Craniata</taxon>
        <taxon>Vertebrata</taxon>
        <taxon>Euteleostomi</taxon>
        <taxon>Archelosauria</taxon>
        <taxon>Archosauria</taxon>
        <taxon>Dinosauria</taxon>
        <taxon>Saurischia</taxon>
        <taxon>Theropoda</taxon>
        <taxon>Coelurosauria</taxon>
        <taxon>Aves</taxon>
        <taxon>Neognathae</taxon>
        <taxon>Neoaves</taxon>
        <taxon>Telluraves</taxon>
        <taxon>Australaves</taxon>
        <taxon>Passeriformes</taxon>
        <taxon>Passeroidea</taxon>
        <taxon>Estrildidae</taxon>
        <taxon>Estrildinae</taxon>
        <taxon>Lonchura</taxon>
    </lineage>
</organism>
<dbReference type="GO" id="GO:0048010">
    <property type="term" value="P:vascular endothelial growth factor receptor signaling pathway"/>
    <property type="evidence" value="ECO:0007669"/>
    <property type="project" value="TreeGrafter"/>
</dbReference>
<evidence type="ECO:0000256" key="3">
    <source>
        <dbReference type="ARBA" id="ARBA00022657"/>
    </source>
</evidence>
<evidence type="ECO:0000256" key="5">
    <source>
        <dbReference type="ARBA" id="ARBA00022729"/>
    </source>
</evidence>
<dbReference type="GO" id="GO:0050930">
    <property type="term" value="P:induction of positive chemotaxis"/>
    <property type="evidence" value="ECO:0007669"/>
    <property type="project" value="TreeGrafter"/>
</dbReference>
<dbReference type="SMART" id="SM00141">
    <property type="entry name" value="PDGF"/>
    <property type="match status" value="1"/>
</dbReference>
<keyword evidence="7 9" id="KW-0339">Growth factor</keyword>
<evidence type="ECO:0000313" key="12">
    <source>
        <dbReference type="Proteomes" id="UP000197619"/>
    </source>
</evidence>
<evidence type="ECO:0000313" key="11">
    <source>
        <dbReference type="EMBL" id="OWK64594.1"/>
    </source>
</evidence>
<keyword evidence="5" id="KW-0732">Signal</keyword>
<dbReference type="PANTHER" id="PTHR12025:SF3">
    <property type="entry name" value="VASCULAR ENDOTHELIAL GROWTH FACTOR C"/>
    <property type="match status" value="1"/>
</dbReference>
<dbReference type="GO" id="GO:0001666">
    <property type="term" value="P:response to hypoxia"/>
    <property type="evidence" value="ECO:0007669"/>
    <property type="project" value="TreeGrafter"/>
</dbReference>
<dbReference type="Pfam" id="PF00341">
    <property type="entry name" value="PDGF"/>
    <property type="match status" value="1"/>
</dbReference>
<comment type="caution">
    <text evidence="11">The sequence shown here is derived from an EMBL/GenBank/DDBJ whole genome shotgun (WGS) entry which is preliminary data.</text>
</comment>
<keyword evidence="2" id="KW-0964">Secreted</keyword>
<keyword evidence="3" id="KW-0037">Angiogenesis</keyword>
<evidence type="ECO:0000259" key="10">
    <source>
        <dbReference type="PROSITE" id="PS50278"/>
    </source>
</evidence>
<feature type="domain" description="Platelet-derived growth factor (PDGF) family profile" evidence="10">
    <location>
        <begin position="211"/>
        <end position="310"/>
    </location>
</feature>
<dbReference type="GO" id="GO:0043185">
    <property type="term" value="F:vascular endothelial growth factor receptor 3 binding"/>
    <property type="evidence" value="ECO:0007669"/>
    <property type="project" value="TreeGrafter"/>
</dbReference>
<evidence type="ECO:0000256" key="8">
    <source>
        <dbReference type="ARBA" id="ARBA00023157"/>
    </source>
</evidence>
<keyword evidence="12" id="KW-1185">Reference proteome</keyword>
<dbReference type="InterPro" id="IPR004153">
    <property type="entry name" value="CXCXC_repeat"/>
</dbReference>
<dbReference type="Proteomes" id="UP000197619">
    <property type="component" value="Unassembled WGS sequence"/>
</dbReference>
<dbReference type="InterPro" id="IPR029034">
    <property type="entry name" value="Cystine-knot_cytokine"/>
</dbReference>
<dbReference type="GO" id="GO:0042056">
    <property type="term" value="F:chemoattractant activity"/>
    <property type="evidence" value="ECO:0007669"/>
    <property type="project" value="TreeGrafter"/>
</dbReference>
<comment type="similarity">
    <text evidence="9">Belongs to the PDGF/VEGF growth factor family.</text>
</comment>
<dbReference type="AlphaFoldDB" id="A0A218VER4"/>
<dbReference type="SUPFAM" id="SSF57501">
    <property type="entry name" value="Cystine-knot cytokines"/>
    <property type="match status" value="1"/>
</dbReference>
<evidence type="ECO:0000256" key="7">
    <source>
        <dbReference type="ARBA" id="ARBA00023030"/>
    </source>
</evidence>
<keyword evidence="8" id="KW-1015">Disulfide bond</keyword>
<evidence type="ECO:0000256" key="1">
    <source>
        <dbReference type="ARBA" id="ARBA00004613"/>
    </source>
</evidence>
<evidence type="ECO:0000256" key="4">
    <source>
        <dbReference type="ARBA" id="ARBA00022685"/>
    </source>
</evidence>
<accession>A0A218VER4</accession>
<dbReference type="GO" id="GO:0060754">
    <property type="term" value="P:positive regulation of mast cell chemotaxis"/>
    <property type="evidence" value="ECO:0007669"/>
    <property type="project" value="TreeGrafter"/>
</dbReference>
<dbReference type="Pfam" id="PF03128">
    <property type="entry name" value="CXCXC"/>
    <property type="match status" value="3"/>
</dbReference>
<dbReference type="GO" id="GO:0016020">
    <property type="term" value="C:membrane"/>
    <property type="evidence" value="ECO:0007669"/>
    <property type="project" value="InterPro"/>
</dbReference>
<gene>
    <name evidence="11" type="primary">VEGFC</name>
    <name evidence="11" type="ORF">RLOC_00006029</name>
</gene>
<dbReference type="InterPro" id="IPR023581">
    <property type="entry name" value="PD_growth_factor_CS"/>
</dbReference>
<dbReference type="EMBL" id="MUZQ01000001">
    <property type="protein sequence ID" value="OWK64594.1"/>
    <property type="molecule type" value="Genomic_DNA"/>
</dbReference>
<dbReference type="GO" id="GO:0045766">
    <property type="term" value="P:positive regulation of angiogenesis"/>
    <property type="evidence" value="ECO:0007669"/>
    <property type="project" value="TreeGrafter"/>
</dbReference>
<evidence type="ECO:0000256" key="6">
    <source>
        <dbReference type="ARBA" id="ARBA00022737"/>
    </source>
</evidence>
<dbReference type="PROSITE" id="PS50278">
    <property type="entry name" value="PDGF_2"/>
    <property type="match status" value="1"/>
</dbReference>
<protein>
    <submittedName>
        <fullName evidence="11">Vascular endothelial growth factor C</fullName>
    </submittedName>
</protein>
<dbReference type="GO" id="GO:0008083">
    <property type="term" value="F:growth factor activity"/>
    <property type="evidence" value="ECO:0007669"/>
    <property type="project" value="UniProtKB-KW"/>
</dbReference>
<keyword evidence="4" id="KW-0165">Cleavage on pair of basic residues</keyword>
<evidence type="ECO:0000256" key="2">
    <source>
        <dbReference type="ARBA" id="ARBA00022525"/>
    </source>
</evidence>
<dbReference type="GO" id="GO:0002040">
    <property type="term" value="P:sprouting angiogenesis"/>
    <property type="evidence" value="ECO:0007669"/>
    <property type="project" value="TreeGrafter"/>
</dbReference>
<dbReference type="CDD" id="cd00135">
    <property type="entry name" value="PDGF"/>
    <property type="match status" value="1"/>
</dbReference>
<dbReference type="GO" id="GO:0001938">
    <property type="term" value="P:positive regulation of endothelial cell proliferation"/>
    <property type="evidence" value="ECO:0007669"/>
    <property type="project" value="TreeGrafter"/>
</dbReference>
<comment type="subcellular location">
    <subcellularLocation>
        <location evidence="1">Secreted</location>
    </subcellularLocation>
</comment>
<proteinExistence type="inferred from homology"/>
<feature type="non-terminal residue" evidence="11">
    <location>
        <position position="521"/>
    </location>
</feature>
<dbReference type="GO" id="GO:0038084">
    <property type="term" value="P:vascular endothelial growth factor signaling pathway"/>
    <property type="evidence" value="ECO:0007669"/>
    <property type="project" value="TreeGrafter"/>
</dbReference>
<reference evidence="11 12" key="1">
    <citation type="submission" date="2017-05" db="EMBL/GenBank/DDBJ databases">
        <title>Genome of assembly of the Bengalese finch, Lonchura striata domestica.</title>
        <authorList>
            <person name="Colquitt B.M."/>
            <person name="Brainard M.S."/>
        </authorList>
    </citation>
    <scope>NUCLEOTIDE SEQUENCE [LARGE SCALE GENOMIC DNA]</scope>
    <source>
        <strain evidence="11">White83orange57</strain>
    </source>
</reference>